<reference evidence="2" key="2">
    <citation type="submission" date="2020-02" db="EMBL/GenBank/DDBJ databases">
        <title>Esox lucius (northern pike) genome, fEsoLuc1, primary haplotype.</title>
        <authorList>
            <person name="Myers G."/>
            <person name="Karagic N."/>
            <person name="Meyer A."/>
            <person name="Pippel M."/>
            <person name="Reichard M."/>
            <person name="Winkler S."/>
            <person name="Tracey A."/>
            <person name="Sims Y."/>
            <person name="Howe K."/>
            <person name="Rhie A."/>
            <person name="Formenti G."/>
            <person name="Durbin R."/>
            <person name="Fedrigo O."/>
            <person name="Jarvis E.D."/>
        </authorList>
    </citation>
    <scope>NUCLEOTIDE SEQUENCE [LARGE SCALE GENOMIC DNA]</scope>
</reference>
<sequence length="137" mass="15428">MKTLIFLLSVNLALVVTAIPLTHGDSIQANLEKIIGLAEDYVRTLPEDFLKTLGKDLTHLTETTNKCKEFFCEVEAVLASLEHHFFGKRGEIVRSLEQYNKHMNCPNANHSQGNQVELKRLLHDLKGCGQKINSNKV</sequence>
<dbReference type="OMA" id="MNCPNAN"/>
<protein>
    <recommendedName>
        <fullName evidence="4">Interleukin-4</fullName>
    </recommendedName>
</protein>
<evidence type="ECO:0000313" key="3">
    <source>
        <dbReference type="Proteomes" id="UP000265140"/>
    </source>
</evidence>
<reference evidence="2" key="4">
    <citation type="submission" date="2025-09" db="UniProtKB">
        <authorList>
            <consortium name="Ensembl"/>
        </authorList>
    </citation>
    <scope>IDENTIFICATION</scope>
</reference>
<dbReference type="AlphaFoldDB" id="A0A3P9AMG5"/>
<keyword evidence="1" id="KW-0732">Signal</keyword>
<dbReference type="Proteomes" id="UP000265140">
    <property type="component" value="Chromosome 7"/>
</dbReference>
<proteinExistence type="predicted"/>
<feature type="chain" id="PRO_5018123171" description="Interleukin-4" evidence="1">
    <location>
        <begin position="19"/>
        <end position="137"/>
    </location>
</feature>
<feature type="signal peptide" evidence="1">
    <location>
        <begin position="1"/>
        <end position="18"/>
    </location>
</feature>
<evidence type="ECO:0000256" key="1">
    <source>
        <dbReference type="SAM" id="SignalP"/>
    </source>
</evidence>
<dbReference type="Ensembl" id="ENSELUT00000035584.3">
    <property type="protein sequence ID" value="ENSELUP00000041957.1"/>
    <property type="gene ID" value="ENSELUG00000000982.3"/>
</dbReference>
<dbReference type="InParanoid" id="A0A3P9AMG5"/>
<dbReference type="GeneTree" id="ENSGT00970000197177"/>
<evidence type="ECO:0008006" key="4">
    <source>
        <dbReference type="Google" id="ProtNLM"/>
    </source>
</evidence>
<dbReference type="Bgee" id="ENSELUG00000000982">
    <property type="expression patterns" value="Expressed in nose and 8 other cell types or tissues"/>
</dbReference>
<name>A0A3P9AMG5_ESOLU</name>
<organism evidence="2 3">
    <name type="scientific">Esox lucius</name>
    <name type="common">Northern pike</name>
    <dbReference type="NCBI Taxonomy" id="8010"/>
    <lineage>
        <taxon>Eukaryota</taxon>
        <taxon>Metazoa</taxon>
        <taxon>Chordata</taxon>
        <taxon>Craniata</taxon>
        <taxon>Vertebrata</taxon>
        <taxon>Euteleostomi</taxon>
        <taxon>Actinopterygii</taxon>
        <taxon>Neopterygii</taxon>
        <taxon>Teleostei</taxon>
        <taxon>Protacanthopterygii</taxon>
        <taxon>Esociformes</taxon>
        <taxon>Esocidae</taxon>
        <taxon>Esox</taxon>
    </lineage>
</organism>
<evidence type="ECO:0000313" key="2">
    <source>
        <dbReference type="Ensembl" id="ENSELUP00000041957.1"/>
    </source>
</evidence>
<accession>A0A3P9AMG5</accession>
<reference evidence="2" key="3">
    <citation type="submission" date="2025-08" db="UniProtKB">
        <authorList>
            <consortium name="Ensembl"/>
        </authorList>
    </citation>
    <scope>IDENTIFICATION</scope>
</reference>
<keyword evidence="3" id="KW-1185">Reference proteome</keyword>
<reference evidence="3" key="1">
    <citation type="journal article" date="2014" name="PLoS ONE">
        <title>The genome and linkage map of the northern pike (Esox lucius): conserved synteny revealed between the salmonid sister group and the Neoteleostei.</title>
        <authorList>
            <person name="Rondeau E.B."/>
            <person name="Minkley D.R."/>
            <person name="Leong J.S."/>
            <person name="Messmer A.M."/>
            <person name="Jantzen J.R."/>
            <person name="von Schalburg K.R."/>
            <person name="Lemon C."/>
            <person name="Bird N.H."/>
            <person name="Koop B.F."/>
        </authorList>
    </citation>
    <scope>NUCLEOTIDE SEQUENCE</scope>
</reference>